<dbReference type="EMBL" id="JACLAU010000007">
    <property type="protein sequence ID" value="MBC2651549.1"/>
    <property type="molecule type" value="Genomic_DNA"/>
</dbReference>
<dbReference type="Proteomes" id="UP000520156">
    <property type="component" value="Unassembled WGS sequence"/>
</dbReference>
<dbReference type="FunFam" id="3.40.50.10490:FF:000011">
    <property type="entry name" value="Arabinose 5-phosphate isomerase"/>
    <property type="match status" value="1"/>
</dbReference>
<feature type="domain" description="CBS" evidence="8">
    <location>
        <begin position="276"/>
        <end position="333"/>
    </location>
</feature>
<sequence>MVLSYMSPVGPAIDLVGRGSEVIRMEAEALATLADCLDGSFEAACQLVYRAKGRTVVSGMGKSGQIGRKFAATLAATGTPATYIHPAEAAHGDLGMLVPGDVAVVISNSGNTAELRAILTYSRKLGIPVIGIASNSTSYLLDQADVRLCLPSVREACPANIAPTTSTTMQLAFCDAIAMAVMDLRGFTRDGMKVLHPGGSIGLRLAEVREIMHPPERLPLVTEATPMSEVLTIMTSMGFGIAGVVDGDGVLIGVITDGDLRRHFHGLANAAAAEVMTAHPKTIDAGHIAEDALHFFNEMKITCAFVLDEAAQSDHRKPVGIVHLHDFLRLGLG</sequence>
<dbReference type="CDD" id="cd05014">
    <property type="entry name" value="SIS_Kpsf"/>
    <property type="match status" value="1"/>
</dbReference>
<dbReference type="GO" id="GO:0046872">
    <property type="term" value="F:metal ion binding"/>
    <property type="evidence" value="ECO:0007669"/>
    <property type="project" value="UniProtKB-KW"/>
</dbReference>
<feature type="binding site" evidence="5">
    <location>
        <position position="85"/>
    </location>
    <ligand>
        <name>Zn(2+)</name>
        <dbReference type="ChEBI" id="CHEBI:29105"/>
    </ligand>
</feature>
<gene>
    <name evidence="10" type="ORF">H7F49_07525</name>
</gene>
<evidence type="ECO:0000256" key="6">
    <source>
        <dbReference type="PIRSR" id="PIRSR004692-3"/>
    </source>
</evidence>
<organism evidence="10 11">
    <name type="scientific">Novosphingobium aerophilum</name>
    <dbReference type="NCBI Taxonomy" id="2839843"/>
    <lineage>
        <taxon>Bacteria</taxon>
        <taxon>Pseudomonadati</taxon>
        <taxon>Pseudomonadota</taxon>
        <taxon>Alphaproteobacteria</taxon>
        <taxon>Sphingomonadales</taxon>
        <taxon>Sphingomonadaceae</taxon>
        <taxon>Novosphingobium</taxon>
    </lineage>
</organism>
<dbReference type="InterPro" id="IPR035474">
    <property type="entry name" value="SIS_Kpsf"/>
</dbReference>
<dbReference type="Gene3D" id="3.10.580.10">
    <property type="entry name" value="CBS-domain"/>
    <property type="match status" value="1"/>
</dbReference>
<feature type="domain" description="CBS" evidence="8">
    <location>
        <begin position="212"/>
        <end position="274"/>
    </location>
</feature>
<accession>A0A7X1F789</accession>
<keyword evidence="10" id="KW-0413">Isomerase</keyword>
<dbReference type="PANTHER" id="PTHR42745:SF1">
    <property type="entry name" value="ARABINOSE 5-PHOSPHATE ISOMERASE KDSD"/>
    <property type="match status" value="1"/>
</dbReference>
<feature type="site" description="Catalytically relevant" evidence="6">
    <location>
        <position position="114"/>
    </location>
</feature>
<reference evidence="10 11" key="1">
    <citation type="submission" date="2020-08" db="EMBL/GenBank/DDBJ databases">
        <title>The genome sequence of Novosphingobium flavum 4Y4.</title>
        <authorList>
            <person name="Liu Y."/>
        </authorList>
    </citation>
    <scope>NUCLEOTIDE SEQUENCE [LARGE SCALE GENOMIC DNA]</scope>
    <source>
        <strain evidence="10 11">4Y4</strain>
    </source>
</reference>
<evidence type="ECO:0000256" key="7">
    <source>
        <dbReference type="PROSITE-ProRule" id="PRU00703"/>
    </source>
</evidence>
<dbReference type="NCBIfam" id="TIGR00393">
    <property type="entry name" value="kpsF"/>
    <property type="match status" value="1"/>
</dbReference>
<name>A0A7X1F789_9SPHN</name>
<feature type="domain" description="SIS" evidence="9">
    <location>
        <begin position="44"/>
        <end position="187"/>
    </location>
</feature>
<evidence type="ECO:0000256" key="4">
    <source>
        <dbReference type="PIRNR" id="PIRNR004692"/>
    </source>
</evidence>
<feature type="site" description="Catalytically relevant" evidence="6">
    <location>
        <position position="196"/>
    </location>
</feature>
<dbReference type="PIRSF" id="PIRSF004692">
    <property type="entry name" value="KdsD_KpsF"/>
    <property type="match status" value="1"/>
</dbReference>
<keyword evidence="11" id="KW-1185">Reference proteome</keyword>
<evidence type="ECO:0000256" key="2">
    <source>
        <dbReference type="ARBA" id="ARBA00022737"/>
    </source>
</evidence>
<dbReference type="Pfam" id="PF00571">
    <property type="entry name" value="CBS"/>
    <property type="match status" value="2"/>
</dbReference>
<dbReference type="PANTHER" id="PTHR42745">
    <property type="match status" value="1"/>
</dbReference>
<dbReference type="GO" id="GO:0097367">
    <property type="term" value="F:carbohydrate derivative binding"/>
    <property type="evidence" value="ECO:0007669"/>
    <property type="project" value="InterPro"/>
</dbReference>
<feature type="site" description="Catalytically relevant" evidence="6">
    <location>
        <position position="155"/>
    </location>
</feature>
<keyword evidence="3 7" id="KW-0129">CBS domain</keyword>
<evidence type="ECO:0000256" key="1">
    <source>
        <dbReference type="ARBA" id="ARBA00008165"/>
    </source>
</evidence>
<keyword evidence="2" id="KW-0677">Repeat</keyword>
<evidence type="ECO:0000313" key="11">
    <source>
        <dbReference type="Proteomes" id="UP000520156"/>
    </source>
</evidence>
<keyword evidence="5" id="KW-0479">Metal-binding</keyword>
<dbReference type="PROSITE" id="PS51464">
    <property type="entry name" value="SIS"/>
    <property type="match status" value="1"/>
</dbReference>
<dbReference type="InterPro" id="IPR004800">
    <property type="entry name" value="KdsD/KpsF-type"/>
</dbReference>
<dbReference type="InterPro" id="IPR000644">
    <property type="entry name" value="CBS_dom"/>
</dbReference>
<dbReference type="InterPro" id="IPR001347">
    <property type="entry name" value="SIS_dom"/>
</dbReference>
<dbReference type="Pfam" id="PF01380">
    <property type="entry name" value="SIS"/>
    <property type="match status" value="1"/>
</dbReference>
<dbReference type="InterPro" id="IPR050986">
    <property type="entry name" value="GutQ/KpsF_isomerases"/>
</dbReference>
<proteinExistence type="inferred from homology"/>
<evidence type="ECO:0000256" key="3">
    <source>
        <dbReference type="ARBA" id="ARBA00023122"/>
    </source>
</evidence>
<dbReference type="SMART" id="SM00116">
    <property type="entry name" value="CBS"/>
    <property type="match status" value="2"/>
</dbReference>
<evidence type="ECO:0000259" key="9">
    <source>
        <dbReference type="PROSITE" id="PS51464"/>
    </source>
</evidence>
<comment type="caution">
    <text evidence="10">The sequence shown here is derived from an EMBL/GenBank/DDBJ whole genome shotgun (WGS) entry which is preliminary data.</text>
</comment>
<dbReference type="AlphaFoldDB" id="A0A7X1F789"/>
<evidence type="ECO:0000256" key="5">
    <source>
        <dbReference type="PIRSR" id="PIRSR004692-2"/>
    </source>
</evidence>
<dbReference type="InterPro" id="IPR046348">
    <property type="entry name" value="SIS_dom_sf"/>
</dbReference>
<evidence type="ECO:0000259" key="8">
    <source>
        <dbReference type="PROSITE" id="PS51371"/>
    </source>
</evidence>
<dbReference type="PROSITE" id="PS51371">
    <property type="entry name" value="CBS"/>
    <property type="match status" value="2"/>
</dbReference>
<dbReference type="GO" id="GO:0019146">
    <property type="term" value="F:arabinose-5-phosphate isomerase activity"/>
    <property type="evidence" value="ECO:0007669"/>
    <property type="project" value="UniProtKB-ARBA"/>
</dbReference>
<keyword evidence="5" id="KW-0862">Zinc</keyword>
<dbReference type="InterPro" id="IPR046342">
    <property type="entry name" value="CBS_dom_sf"/>
</dbReference>
<dbReference type="CDD" id="cd04604">
    <property type="entry name" value="CBS_pair_SIS_assoc"/>
    <property type="match status" value="1"/>
</dbReference>
<feature type="site" description="Catalytically relevant" evidence="6">
    <location>
        <position position="62"/>
    </location>
</feature>
<protein>
    <submittedName>
        <fullName evidence="10">KpsF/GutQ family sugar-phosphate isomerase</fullName>
    </submittedName>
</protein>
<dbReference type="GO" id="GO:1901135">
    <property type="term" value="P:carbohydrate derivative metabolic process"/>
    <property type="evidence" value="ECO:0007669"/>
    <property type="project" value="InterPro"/>
</dbReference>
<dbReference type="SUPFAM" id="SSF53697">
    <property type="entry name" value="SIS domain"/>
    <property type="match status" value="1"/>
</dbReference>
<evidence type="ECO:0000313" key="10">
    <source>
        <dbReference type="EMBL" id="MBC2651549.1"/>
    </source>
</evidence>
<dbReference type="Gene3D" id="3.40.50.10490">
    <property type="entry name" value="Glucose-6-phosphate isomerase like protein, domain 1"/>
    <property type="match status" value="1"/>
</dbReference>
<dbReference type="GO" id="GO:0005975">
    <property type="term" value="P:carbohydrate metabolic process"/>
    <property type="evidence" value="ECO:0007669"/>
    <property type="project" value="InterPro"/>
</dbReference>
<comment type="similarity">
    <text evidence="1 4">Belongs to the SIS family. GutQ/KpsF subfamily.</text>
</comment>